<dbReference type="OMA" id="SRIMNYF"/>
<dbReference type="OrthoDB" id="316419at2759"/>
<evidence type="ECO:0000313" key="1">
    <source>
        <dbReference type="EMBL" id="CAD8167786.1"/>
    </source>
</evidence>
<sequence length="197" mass="23515">MKQILYKSWIQEGGSINIQNQLELFMKLFIILLLSLIMMRKCCKNNEERKKSIIRGNYRNVLQLNGGAIISSRKMNYFFEGCLTSLCLRDSIYNTDWNKGYYACNQYKSIIIDLFQPYQLNTIKLRIWDLQLTRYYNMEVYLIYEGIKTLIYKSITQSVVTIKFIDQFVQQIELYNRNGNTVHSKLEIIKIEAFYQL</sequence>
<comment type="caution">
    <text evidence="1">The sequence shown here is derived from an EMBL/GenBank/DDBJ whole genome shotgun (WGS) entry which is preliminary data.</text>
</comment>
<evidence type="ECO:0000313" key="2">
    <source>
        <dbReference type="EMBL" id="CAD8167787.1"/>
    </source>
</evidence>
<evidence type="ECO:0000313" key="3">
    <source>
        <dbReference type="Proteomes" id="UP000683925"/>
    </source>
</evidence>
<name>A0A8S1UZ66_PAROT</name>
<dbReference type="EMBL" id="CAJJDP010000050">
    <property type="protein sequence ID" value="CAD8167787.1"/>
    <property type="molecule type" value="Genomic_DNA"/>
</dbReference>
<dbReference type="EMBL" id="CAJJDP010000050">
    <property type="protein sequence ID" value="CAD8167786.1"/>
    <property type="molecule type" value="Genomic_DNA"/>
</dbReference>
<dbReference type="AlphaFoldDB" id="A0A8S1UZ66"/>
<keyword evidence="3" id="KW-1185">Reference proteome</keyword>
<protein>
    <submittedName>
        <fullName evidence="1">Uncharacterized protein</fullName>
    </submittedName>
</protein>
<dbReference type="Proteomes" id="UP000683925">
    <property type="component" value="Unassembled WGS sequence"/>
</dbReference>
<gene>
    <name evidence="1" type="ORF">POCTA_138.1.T0500266</name>
    <name evidence="2" type="ORF">POCTA_138.1.T0500267</name>
</gene>
<proteinExistence type="predicted"/>
<accession>A0A8S1UZ66</accession>
<reference evidence="1" key="1">
    <citation type="submission" date="2021-01" db="EMBL/GenBank/DDBJ databases">
        <authorList>
            <consortium name="Genoscope - CEA"/>
            <person name="William W."/>
        </authorList>
    </citation>
    <scope>NUCLEOTIDE SEQUENCE</scope>
</reference>
<organism evidence="1 3">
    <name type="scientific">Paramecium octaurelia</name>
    <dbReference type="NCBI Taxonomy" id="43137"/>
    <lineage>
        <taxon>Eukaryota</taxon>
        <taxon>Sar</taxon>
        <taxon>Alveolata</taxon>
        <taxon>Ciliophora</taxon>
        <taxon>Intramacronucleata</taxon>
        <taxon>Oligohymenophorea</taxon>
        <taxon>Peniculida</taxon>
        <taxon>Parameciidae</taxon>
        <taxon>Paramecium</taxon>
    </lineage>
</organism>